<evidence type="ECO:0000256" key="4">
    <source>
        <dbReference type="SAM" id="MobiDB-lite"/>
    </source>
</evidence>
<evidence type="ECO:0000256" key="2">
    <source>
        <dbReference type="ARBA" id="ARBA00023125"/>
    </source>
</evidence>
<dbReference type="Gene3D" id="3.30.450.40">
    <property type="match status" value="1"/>
</dbReference>
<dbReference type="EMBL" id="JACCEM010000005">
    <property type="protein sequence ID" value="NYT49680.1"/>
    <property type="molecule type" value="Genomic_DNA"/>
</dbReference>
<reference evidence="7 8" key="1">
    <citation type="submission" date="2020-07" db="EMBL/GenBank/DDBJ databases">
        <title>Taxonomic revisions and descriptions of new bacterial species based on genomic comparisons in the high-G+C-content subgroup of the family Alcaligenaceae.</title>
        <authorList>
            <person name="Szabo A."/>
            <person name="Felfoldi T."/>
        </authorList>
    </citation>
    <scope>NUCLEOTIDE SEQUENCE [LARGE SCALE GENOMIC DNA]</scope>
    <source>
        <strain evidence="7 8">LMG 24012</strain>
    </source>
</reference>
<feature type="domain" description="IclR-ED" evidence="6">
    <location>
        <begin position="109"/>
        <end position="294"/>
    </location>
</feature>
<dbReference type="AlphaFoldDB" id="A0A853G3U2"/>
<dbReference type="InterPro" id="IPR005471">
    <property type="entry name" value="Tscrpt_reg_IclR_N"/>
</dbReference>
<accession>A0A853G3U2</accession>
<feature type="region of interest" description="Disordered" evidence="4">
    <location>
        <begin position="16"/>
        <end position="44"/>
    </location>
</feature>
<evidence type="ECO:0000313" key="7">
    <source>
        <dbReference type="EMBL" id="NYT49680.1"/>
    </source>
</evidence>
<keyword evidence="3" id="KW-0804">Transcription</keyword>
<proteinExistence type="predicted"/>
<dbReference type="PANTHER" id="PTHR30136:SF8">
    <property type="entry name" value="TRANSCRIPTIONAL REGULATORY PROTEIN"/>
    <property type="match status" value="1"/>
</dbReference>
<keyword evidence="2" id="KW-0238">DNA-binding</keyword>
<dbReference type="SUPFAM" id="SSF46785">
    <property type="entry name" value="Winged helix' DNA-binding domain"/>
    <property type="match status" value="1"/>
</dbReference>
<dbReference type="PROSITE" id="PS51077">
    <property type="entry name" value="HTH_ICLR"/>
    <property type="match status" value="1"/>
</dbReference>
<evidence type="ECO:0000259" key="6">
    <source>
        <dbReference type="PROSITE" id="PS51078"/>
    </source>
</evidence>
<dbReference type="SUPFAM" id="SSF55781">
    <property type="entry name" value="GAF domain-like"/>
    <property type="match status" value="1"/>
</dbReference>
<protein>
    <submittedName>
        <fullName evidence="7">IclR family transcriptional regulator</fullName>
    </submittedName>
</protein>
<sequence length="301" mass="31826">MSKCCAPFAAATGNRQLETRPSAVSGRRPLEGSPALSSSEKTRRGIQSIEIGSHLLKTLSDHGEPMALRDLALASGVAAGKAHPYLVSFCKVGFVTQDPASNRYELGPLALELGLAKLRRIDAVKEASKVVGELAAATSQGVAVAVWGNLGPTIVQLEEPARPLHVNLRIGTVMSLLHTATGRLFATYMPPRVIEDVLAADSMGLHYKNPNDAHSDTSLQKATEEVRRRGLARALGQPIPGINAFCAPVFDANGRIALGILIMGAAPGFDSDWDGDMARRLLACAAQVSKSLGYKPAKTTD</sequence>
<dbReference type="GO" id="GO:0045892">
    <property type="term" value="P:negative regulation of DNA-templated transcription"/>
    <property type="evidence" value="ECO:0007669"/>
    <property type="project" value="TreeGrafter"/>
</dbReference>
<name>A0A853G3U2_9BURK</name>
<dbReference type="InterPro" id="IPR036390">
    <property type="entry name" value="WH_DNA-bd_sf"/>
</dbReference>
<dbReference type="PANTHER" id="PTHR30136">
    <property type="entry name" value="HELIX-TURN-HELIX TRANSCRIPTIONAL REGULATOR, ICLR FAMILY"/>
    <property type="match status" value="1"/>
</dbReference>
<evidence type="ECO:0000256" key="3">
    <source>
        <dbReference type="ARBA" id="ARBA00023163"/>
    </source>
</evidence>
<gene>
    <name evidence="7" type="ORF">H0A72_10225</name>
</gene>
<evidence type="ECO:0000259" key="5">
    <source>
        <dbReference type="PROSITE" id="PS51077"/>
    </source>
</evidence>
<dbReference type="InterPro" id="IPR050707">
    <property type="entry name" value="HTH_MetabolicPath_Reg"/>
</dbReference>
<keyword evidence="8" id="KW-1185">Reference proteome</keyword>
<dbReference type="SMART" id="SM00346">
    <property type="entry name" value="HTH_ICLR"/>
    <property type="match status" value="1"/>
</dbReference>
<dbReference type="GO" id="GO:0003677">
    <property type="term" value="F:DNA binding"/>
    <property type="evidence" value="ECO:0007669"/>
    <property type="project" value="UniProtKB-KW"/>
</dbReference>
<evidence type="ECO:0000256" key="1">
    <source>
        <dbReference type="ARBA" id="ARBA00023015"/>
    </source>
</evidence>
<dbReference type="GO" id="GO:0003700">
    <property type="term" value="F:DNA-binding transcription factor activity"/>
    <property type="evidence" value="ECO:0007669"/>
    <property type="project" value="TreeGrafter"/>
</dbReference>
<dbReference type="InterPro" id="IPR029016">
    <property type="entry name" value="GAF-like_dom_sf"/>
</dbReference>
<feature type="domain" description="HTH iclR-type" evidence="5">
    <location>
        <begin position="46"/>
        <end position="108"/>
    </location>
</feature>
<dbReference type="Proteomes" id="UP000559809">
    <property type="component" value="Unassembled WGS sequence"/>
</dbReference>
<dbReference type="InterPro" id="IPR036388">
    <property type="entry name" value="WH-like_DNA-bd_sf"/>
</dbReference>
<dbReference type="Gene3D" id="1.10.10.10">
    <property type="entry name" value="Winged helix-like DNA-binding domain superfamily/Winged helix DNA-binding domain"/>
    <property type="match status" value="1"/>
</dbReference>
<dbReference type="InterPro" id="IPR014757">
    <property type="entry name" value="Tscrpt_reg_IclR_C"/>
</dbReference>
<evidence type="ECO:0000313" key="8">
    <source>
        <dbReference type="Proteomes" id="UP000559809"/>
    </source>
</evidence>
<organism evidence="7 8">
    <name type="scientific">Parapusillimonas granuli</name>
    <dbReference type="NCBI Taxonomy" id="380911"/>
    <lineage>
        <taxon>Bacteria</taxon>
        <taxon>Pseudomonadati</taxon>
        <taxon>Pseudomonadota</taxon>
        <taxon>Betaproteobacteria</taxon>
        <taxon>Burkholderiales</taxon>
        <taxon>Alcaligenaceae</taxon>
        <taxon>Parapusillimonas</taxon>
    </lineage>
</organism>
<comment type="caution">
    <text evidence="7">The sequence shown here is derived from an EMBL/GenBank/DDBJ whole genome shotgun (WGS) entry which is preliminary data.</text>
</comment>
<dbReference type="Pfam" id="PF01614">
    <property type="entry name" value="IclR_C"/>
    <property type="match status" value="1"/>
</dbReference>
<keyword evidence="1" id="KW-0805">Transcription regulation</keyword>
<dbReference type="Pfam" id="PF09339">
    <property type="entry name" value="HTH_IclR"/>
    <property type="match status" value="1"/>
</dbReference>
<dbReference type="PROSITE" id="PS51078">
    <property type="entry name" value="ICLR_ED"/>
    <property type="match status" value="1"/>
</dbReference>